<dbReference type="AlphaFoldDB" id="D7E792"/>
<name>D7E792_METEZ</name>
<evidence type="ECO:0000313" key="3">
    <source>
        <dbReference type="Proteomes" id="UP000000391"/>
    </source>
</evidence>
<evidence type="ECO:0000313" key="2">
    <source>
        <dbReference type="EMBL" id="ADI73841.1"/>
    </source>
</evidence>
<dbReference type="PANTHER" id="PTHR13748">
    <property type="entry name" value="COBW-RELATED"/>
    <property type="match status" value="1"/>
</dbReference>
<dbReference type="HOGENOM" id="CLU_701348_0_0_2"/>
<reference evidence="2 3" key="1">
    <citation type="submission" date="2010-06" db="EMBL/GenBank/DDBJ databases">
        <title>Complete sequence chromosome of Methanohalobium evestigatum Z-7303.</title>
        <authorList>
            <consortium name="US DOE Joint Genome Institute"/>
            <person name="Lucas S."/>
            <person name="Copeland A."/>
            <person name="Lapidus A."/>
            <person name="Cheng J.-F."/>
            <person name="Bruce D."/>
            <person name="Goodwin L."/>
            <person name="Pitluck S."/>
            <person name="Saunders E."/>
            <person name="Detter J.C."/>
            <person name="Han C."/>
            <person name="Tapia R."/>
            <person name="Land M."/>
            <person name="Hauser L."/>
            <person name="Kyrpides N."/>
            <person name="Mikhailova N."/>
            <person name="Sieprawska-Lupa M."/>
            <person name="Whitman W.B."/>
            <person name="Anderson I."/>
            <person name="Woyke T."/>
        </authorList>
    </citation>
    <scope>NUCLEOTIDE SEQUENCE [LARGE SCALE GENOMIC DNA]</scope>
    <source>
        <strain evidence="3">ATCC BAA-1072 / DSM 3721 / NBRC 107634 / OCM 161 / Z-7303</strain>
    </source>
</reference>
<evidence type="ECO:0000259" key="1">
    <source>
        <dbReference type="Pfam" id="PF02492"/>
    </source>
</evidence>
<keyword evidence="3" id="KW-1185">Reference proteome</keyword>
<dbReference type="OrthoDB" id="359387at2157"/>
<organism evidence="2 3">
    <name type="scientific">Methanohalobium evestigatum (strain ATCC BAA-1072 / DSM 3721 / NBRC 107634 / OCM 161 / Z-7303)</name>
    <dbReference type="NCBI Taxonomy" id="644295"/>
    <lineage>
        <taxon>Archaea</taxon>
        <taxon>Methanobacteriati</taxon>
        <taxon>Methanobacteriota</taxon>
        <taxon>Stenosarchaea group</taxon>
        <taxon>Methanomicrobia</taxon>
        <taxon>Methanosarcinales</taxon>
        <taxon>Methanosarcinaceae</taxon>
        <taxon>Methanohalobium</taxon>
    </lineage>
</organism>
<protein>
    <submittedName>
        <fullName evidence="2">Cobalamin synthesis protein P47K</fullName>
    </submittedName>
</protein>
<dbReference type="SUPFAM" id="SSF52540">
    <property type="entry name" value="P-loop containing nucleoside triphosphate hydrolases"/>
    <property type="match status" value="1"/>
</dbReference>
<dbReference type="PANTHER" id="PTHR13748:SF62">
    <property type="entry name" value="COBW DOMAIN-CONTAINING PROTEIN"/>
    <property type="match status" value="1"/>
</dbReference>
<dbReference type="Pfam" id="PF02492">
    <property type="entry name" value="cobW"/>
    <property type="match status" value="1"/>
</dbReference>
<dbReference type="InterPro" id="IPR027417">
    <property type="entry name" value="P-loop_NTPase"/>
</dbReference>
<dbReference type="InterPro" id="IPR051316">
    <property type="entry name" value="Zinc-reg_GTPase_activator"/>
</dbReference>
<sequence length="352" mass="40048">MKVLVIGGFLGSGKTTAILNLGKYLSENNYRVAIIVNEIGEIGLDGDVISKYGFDTTELTSGCICCSLKTDLRYTVTTLYNNYNPDILIIEPTGIAFPNVIRNEVNLMNLDDIEFAPLVTFIDGSRFKQLMKEIRHFSQRQIIDAEILVINKTDLIESRQLPIIEDAVHQLNPDADIIRLSAKMDDNKFRKFAKLIIEKPGLTPEIIQDLSEEEIDSIQCSNVATYSKEFVVSRKNLESDVASSIARDIVYTLKDEVIKLNPEFLGHIKLYFEYNSNMVRISMTSYYDTPEVEVVETSRSAHYPRLKILTAVSNVEKSELVNTVDRCVENIFYEYDIEIEKSDTHSHESHNH</sequence>
<dbReference type="KEGG" id="mev:Metev_0947"/>
<dbReference type="STRING" id="644295.Metev_0947"/>
<gene>
    <name evidence="2" type="ordered locus">Metev_0947</name>
</gene>
<proteinExistence type="predicted"/>
<dbReference type="Proteomes" id="UP000000391">
    <property type="component" value="Chromosome"/>
</dbReference>
<dbReference type="RefSeq" id="WP_013194409.1">
    <property type="nucleotide sequence ID" value="NC_014253.1"/>
</dbReference>
<dbReference type="GO" id="GO:0005737">
    <property type="term" value="C:cytoplasm"/>
    <property type="evidence" value="ECO:0007669"/>
    <property type="project" value="TreeGrafter"/>
</dbReference>
<dbReference type="GeneID" id="9346576"/>
<accession>D7E792</accession>
<dbReference type="Gene3D" id="3.40.50.300">
    <property type="entry name" value="P-loop containing nucleotide triphosphate hydrolases"/>
    <property type="match status" value="1"/>
</dbReference>
<dbReference type="InterPro" id="IPR003495">
    <property type="entry name" value="CobW/HypB/UreG_nucleotide-bd"/>
</dbReference>
<feature type="domain" description="CobW/HypB/UreG nucleotide-binding" evidence="1">
    <location>
        <begin position="3"/>
        <end position="178"/>
    </location>
</feature>
<dbReference type="EMBL" id="CP002069">
    <property type="protein sequence ID" value="ADI73841.1"/>
    <property type="molecule type" value="Genomic_DNA"/>
</dbReference>